<dbReference type="AlphaFoldDB" id="A0AAD7XNW6"/>
<feature type="transmembrane region" description="Helical" evidence="3">
    <location>
        <begin position="25"/>
        <end position="50"/>
    </location>
</feature>
<dbReference type="SMART" id="SM00563">
    <property type="entry name" value="PlsC"/>
    <property type="match status" value="1"/>
</dbReference>
<keyword evidence="2" id="KW-0012">Acyltransferase</keyword>
<organism evidence="5 6">
    <name type="scientific">Chrysophaeum taylorii</name>
    <dbReference type="NCBI Taxonomy" id="2483200"/>
    <lineage>
        <taxon>Eukaryota</taxon>
        <taxon>Sar</taxon>
        <taxon>Stramenopiles</taxon>
        <taxon>Ochrophyta</taxon>
        <taxon>Pelagophyceae</taxon>
        <taxon>Pelagomonadales</taxon>
        <taxon>Pelagomonadaceae</taxon>
        <taxon>Chrysophaeum</taxon>
    </lineage>
</organism>
<dbReference type="PANTHER" id="PTHR10434:SF11">
    <property type="entry name" value="1-ACYL-SN-GLYCEROL-3-PHOSPHATE ACYLTRANSFERASE"/>
    <property type="match status" value="1"/>
</dbReference>
<sequence>MRTALACPPMLADYPRGSRVTTLCFYANMVTGFVLTWVSQLVVTYTIGLLMTKERRGRVCGYLVRIGCAGIVTSLTPGVRLRRSADSWIPPPEVVSGERAAIFVANHRSFMDPFALGAGLLPIEAKYVAKASIFTVPFGGWAMRRAGDLAIAFDASKGGWGTVKGSVGKMLAEASRVLEAGTSVGLFPEGTRMGYDLDKAMEAAGHVSKLMPFKPAFFDLAKKLKVPVVCVAMRGTDDVWPVGSNMIRPAEIVIKLAAPLDPDDFDTDKDLAEAARLLLGRTYQSLCKDD</sequence>
<dbReference type="Pfam" id="PF01553">
    <property type="entry name" value="Acyltransferase"/>
    <property type="match status" value="1"/>
</dbReference>
<evidence type="ECO:0000313" key="6">
    <source>
        <dbReference type="Proteomes" id="UP001230188"/>
    </source>
</evidence>
<dbReference type="GO" id="GO:0005783">
    <property type="term" value="C:endoplasmic reticulum"/>
    <property type="evidence" value="ECO:0007669"/>
    <property type="project" value="TreeGrafter"/>
</dbReference>
<dbReference type="PANTHER" id="PTHR10434">
    <property type="entry name" value="1-ACYL-SN-GLYCEROL-3-PHOSPHATE ACYLTRANSFERASE"/>
    <property type="match status" value="1"/>
</dbReference>
<keyword evidence="6" id="KW-1185">Reference proteome</keyword>
<evidence type="ECO:0000259" key="4">
    <source>
        <dbReference type="SMART" id="SM00563"/>
    </source>
</evidence>
<keyword evidence="3" id="KW-0812">Transmembrane</keyword>
<keyword evidence="1" id="KW-0808">Transferase</keyword>
<gene>
    <name evidence="5" type="ORF">CTAYLR_003788</name>
</gene>
<dbReference type="CDD" id="cd07989">
    <property type="entry name" value="LPLAT_AGPAT-like"/>
    <property type="match status" value="1"/>
</dbReference>
<reference evidence="5" key="1">
    <citation type="submission" date="2023-01" db="EMBL/GenBank/DDBJ databases">
        <title>Metagenome sequencing of chrysophaentin producing Chrysophaeum taylorii.</title>
        <authorList>
            <person name="Davison J."/>
            <person name="Bewley C."/>
        </authorList>
    </citation>
    <scope>NUCLEOTIDE SEQUENCE</scope>
    <source>
        <strain evidence="5">NIES-1699</strain>
    </source>
</reference>
<keyword evidence="3" id="KW-0472">Membrane</keyword>
<evidence type="ECO:0000256" key="2">
    <source>
        <dbReference type="ARBA" id="ARBA00023315"/>
    </source>
</evidence>
<evidence type="ECO:0000313" key="5">
    <source>
        <dbReference type="EMBL" id="KAJ8602727.1"/>
    </source>
</evidence>
<evidence type="ECO:0000256" key="1">
    <source>
        <dbReference type="ARBA" id="ARBA00022679"/>
    </source>
</evidence>
<dbReference type="InterPro" id="IPR002123">
    <property type="entry name" value="Plipid/glycerol_acylTrfase"/>
</dbReference>
<dbReference type="GO" id="GO:0006654">
    <property type="term" value="P:phosphatidic acid biosynthetic process"/>
    <property type="evidence" value="ECO:0007669"/>
    <property type="project" value="TreeGrafter"/>
</dbReference>
<comment type="caution">
    <text evidence="5">The sequence shown here is derived from an EMBL/GenBank/DDBJ whole genome shotgun (WGS) entry which is preliminary data.</text>
</comment>
<dbReference type="EMBL" id="JAQMWT010000370">
    <property type="protein sequence ID" value="KAJ8602727.1"/>
    <property type="molecule type" value="Genomic_DNA"/>
</dbReference>
<accession>A0AAD7XNW6</accession>
<keyword evidence="3" id="KW-1133">Transmembrane helix</keyword>
<protein>
    <recommendedName>
        <fullName evidence="4">Phospholipid/glycerol acyltransferase domain-containing protein</fullName>
    </recommendedName>
</protein>
<proteinExistence type="predicted"/>
<dbReference type="Proteomes" id="UP001230188">
    <property type="component" value="Unassembled WGS sequence"/>
</dbReference>
<name>A0AAD7XNW6_9STRA</name>
<dbReference type="GO" id="GO:0003841">
    <property type="term" value="F:1-acylglycerol-3-phosphate O-acyltransferase activity"/>
    <property type="evidence" value="ECO:0007669"/>
    <property type="project" value="TreeGrafter"/>
</dbReference>
<evidence type="ECO:0000256" key="3">
    <source>
        <dbReference type="SAM" id="Phobius"/>
    </source>
</evidence>
<dbReference type="SUPFAM" id="SSF69593">
    <property type="entry name" value="Glycerol-3-phosphate (1)-acyltransferase"/>
    <property type="match status" value="1"/>
</dbReference>
<feature type="domain" description="Phospholipid/glycerol acyltransferase" evidence="4">
    <location>
        <begin position="101"/>
        <end position="236"/>
    </location>
</feature>